<feature type="transmembrane region" description="Helical" evidence="1">
    <location>
        <begin position="54"/>
        <end position="76"/>
    </location>
</feature>
<keyword evidence="1" id="KW-1133">Transmembrane helix</keyword>
<keyword evidence="1" id="KW-0812">Transmembrane</keyword>
<organism evidence="2">
    <name type="scientific">Cacopsylla melanoneura</name>
    <dbReference type="NCBI Taxonomy" id="428564"/>
    <lineage>
        <taxon>Eukaryota</taxon>
        <taxon>Metazoa</taxon>
        <taxon>Ecdysozoa</taxon>
        <taxon>Arthropoda</taxon>
        <taxon>Hexapoda</taxon>
        <taxon>Insecta</taxon>
        <taxon>Pterygota</taxon>
        <taxon>Neoptera</taxon>
        <taxon>Paraneoptera</taxon>
        <taxon>Hemiptera</taxon>
        <taxon>Sternorrhyncha</taxon>
        <taxon>Psylloidea</taxon>
        <taxon>Psyllidae</taxon>
        <taxon>Psyllinae</taxon>
        <taxon>Cacopsylla</taxon>
    </lineage>
</organism>
<protein>
    <submittedName>
        <fullName evidence="2">Uncharacterized protein</fullName>
    </submittedName>
</protein>
<evidence type="ECO:0000313" key="2">
    <source>
        <dbReference type="EMBL" id="CAG6693393.1"/>
    </source>
</evidence>
<evidence type="ECO:0000256" key="1">
    <source>
        <dbReference type="SAM" id="Phobius"/>
    </source>
</evidence>
<dbReference type="AlphaFoldDB" id="A0A8D8XFD9"/>
<name>A0A8D8XFD9_9HEMI</name>
<dbReference type="EMBL" id="HBUF01312164">
    <property type="protein sequence ID" value="CAG6693393.1"/>
    <property type="molecule type" value="Transcribed_RNA"/>
</dbReference>
<reference evidence="2" key="1">
    <citation type="submission" date="2021-05" db="EMBL/GenBank/DDBJ databases">
        <authorList>
            <person name="Alioto T."/>
            <person name="Alioto T."/>
            <person name="Gomez Garrido J."/>
        </authorList>
    </citation>
    <scope>NUCLEOTIDE SEQUENCE</scope>
</reference>
<accession>A0A8D8XFD9</accession>
<proteinExistence type="predicted"/>
<sequence length="122" mass="14150">MDRKCCADPYEKQQSCLISRCPVYDYLSMNELREFRHLAECYCCQCAGSWSKQFITLFLFTFFYFLIGIILFFYLLNNLHINLSDSGKIGHSLIGFRSGSTSAFSNIWHMLKPRKTDLAGVC</sequence>
<keyword evidence="1" id="KW-0472">Membrane</keyword>